<gene>
    <name evidence="2" type="ORF">PCLFYP37_00862</name>
</gene>
<accession>A0A6N2YRL1</accession>
<name>A0A6N2YRL1_9BACT</name>
<organism evidence="2">
    <name type="scientific">Paraprevotella clara</name>
    <dbReference type="NCBI Taxonomy" id="454154"/>
    <lineage>
        <taxon>Bacteria</taxon>
        <taxon>Pseudomonadati</taxon>
        <taxon>Bacteroidota</taxon>
        <taxon>Bacteroidia</taxon>
        <taxon>Bacteroidales</taxon>
        <taxon>Prevotellaceae</taxon>
        <taxon>Paraprevotella</taxon>
    </lineage>
</organism>
<dbReference type="EMBL" id="CACRUT010000004">
    <property type="protein sequence ID" value="VYT68458.1"/>
    <property type="molecule type" value="Genomic_DNA"/>
</dbReference>
<evidence type="ECO:0000313" key="2">
    <source>
        <dbReference type="EMBL" id="VYT68458.1"/>
    </source>
</evidence>
<dbReference type="RefSeq" id="WP_302446820.1">
    <property type="nucleotide sequence ID" value="NZ_CACRUT010000004.1"/>
</dbReference>
<proteinExistence type="predicted"/>
<protein>
    <recommendedName>
        <fullName evidence="1">Outer membrane protein beta-barrel domain-containing protein</fullName>
    </recommendedName>
</protein>
<reference evidence="2" key="1">
    <citation type="submission" date="2019-11" db="EMBL/GenBank/DDBJ databases">
        <authorList>
            <person name="Feng L."/>
        </authorList>
    </citation>
    <scope>NUCLEOTIDE SEQUENCE</scope>
    <source>
        <strain evidence="2">PclaraLFYP37</strain>
    </source>
</reference>
<dbReference type="InterPro" id="IPR025665">
    <property type="entry name" value="Beta-barrel_OMP_2"/>
</dbReference>
<dbReference type="AlphaFoldDB" id="A0A6N2YRL1"/>
<sequence length="240" mass="26932">MRKAFLIAIAACCIGTSKVYGQIGEPRNDLAIGFNAGYTLNQVMFNPTIQQKFKGAPTFGFTARYTCEKYFKSLCSIQLEVNYTNLGWEELIETSDDTYKRDINYIQIPLLARMGWGYEQKGALFYVVAGPQVGFYLSDKGHKGGLFNDSTLNLRPGQVNQQYDMPVKNKFEYGITAGAGLEVNTKIGHFLLEGRYYYGLSDIFGNGKKDVFGRSANGTIVVKASYLFDIVRTRRTSNKK</sequence>
<feature type="domain" description="Outer membrane protein beta-barrel" evidence="1">
    <location>
        <begin position="28"/>
        <end position="204"/>
    </location>
</feature>
<dbReference type="Pfam" id="PF13568">
    <property type="entry name" value="OMP_b-brl_2"/>
    <property type="match status" value="1"/>
</dbReference>
<evidence type="ECO:0000259" key="1">
    <source>
        <dbReference type="Pfam" id="PF13568"/>
    </source>
</evidence>